<protein>
    <submittedName>
        <fullName evidence="1">Uncharacterized protein</fullName>
    </submittedName>
</protein>
<accession>A0ACC3DXR1</accession>
<dbReference type="Proteomes" id="UP001186974">
    <property type="component" value="Unassembled WGS sequence"/>
</dbReference>
<comment type="caution">
    <text evidence="1">The sequence shown here is derived from an EMBL/GenBank/DDBJ whole genome shotgun (WGS) entry which is preliminary data.</text>
</comment>
<gene>
    <name evidence="1" type="ORF">LTS18_004526</name>
</gene>
<name>A0ACC3DXR1_9PEZI</name>
<dbReference type="EMBL" id="JAWDJW010000106">
    <property type="protein sequence ID" value="KAK3081638.1"/>
    <property type="molecule type" value="Genomic_DNA"/>
</dbReference>
<evidence type="ECO:0000313" key="2">
    <source>
        <dbReference type="Proteomes" id="UP001186974"/>
    </source>
</evidence>
<sequence>MDSIVQYVLDRSKLEVSHIKITNAKANSFTMSITSRATDTRPLPSTTSPMTVELHGPKGRFANLDLPEIHTSSRGADVHIADQRIDILDMEAYLAFVRSIMLDERLTLRLENGKVTVKALGMKSNIVYAKEVQLMGMKGPQIALVRTVVDGDGGGGDGDGDGVDGGEGAFTNTTVVRNPSPLEIGLGVVSFDILNAEGEKIASEEGEMYLLRGESTHTRSGRVVKGVGAKVGPGKMVGTGAKGGTWVDETIRFLSQAIEINGKLAAACS</sequence>
<proteinExistence type="predicted"/>
<keyword evidence="2" id="KW-1185">Reference proteome</keyword>
<evidence type="ECO:0000313" key="1">
    <source>
        <dbReference type="EMBL" id="KAK3081638.1"/>
    </source>
</evidence>
<reference evidence="1" key="1">
    <citation type="submission" date="2024-09" db="EMBL/GenBank/DDBJ databases">
        <title>Black Yeasts Isolated from many extreme environments.</title>
        <authorList>
            <person name="Coleine C."/>
            <person name="Stajich J.E."/>
            <person name="Selbmann L."/>
        </authorList>
    </citation>
    <scope>NUCLEOTIDE SEQUENCE</scope>
    <source>
        <strain evidence="1">CCFEE 5737</strain>
    </source>
</reference>
<organism evidence="1 2">
    <name type="scientific">Coniosporium uncinatum</name>
    <dbReference type="NCBI Taxonomy" id="93489"/>
    <lineage>
        <taxon>Eukaryota</taxon>
        <taxon>Fungi</taxon>
        <taxon>Dikarya</taxon>
        <taxon>Ascomycota</taxon>
        <taxon>Pezizomycotina</taxon>
        <taxon>Dothideomycetes</taxon>
        <taxon>Dothideomycetes incertae sedis</taxon>
        <taxon>Coniosporium</taxon>
    </lineage>
</organism>